<keyword evidence="2" id="KW-0812">Transmembrane</keyword>
<dbReference type="AlphaFoldDB" id="A0A6A6W765"/>
<evidence type="ECO:0000313" key="4">
    <source>
        <dbReference type="Proteomes" id="UP000799437"/>
    </source>
</evidence>
<feature type="transmembrane region" description="Helical" evidence="2">
    <location>
        <begin position="42"/>
        <end position="58"/>
    </location>
</feature>
<dbReference type="Gene3D" id="3.90.550.10">
    <property type="entry name" value="Spore Coat Polysaccharide Biosynthesis Protein SpsA, Chain A"/>
    <property type="match status" value="1"/>
</dbReference>
<evidence type="ECO:0000313" key="3">
    <source>
        <dbReference type="EMBL" id="KAF2757756.1"/>
    </source>
</evidence>
<keyword evidence="2" id="KW-0472">Membrane</keyword>
<dbReference type="RefSeq" id="XP_033600207.1">
    <property type="nucleotide sequence ID" value="XM_033747101.1"/>
</dbReference>
<dbReference type="Proteomes" id="UP000799437">
    <property type="component" value="Unassembled WGS sequence"/>
</dbReference>
<feature type="region of interest" description="Disordered" evidence="1">
    <location>
        <begin position="393"/>
        <end position="424"/>
    </location>
</feature>
<gene>
    <name evidence="3" type="ORF">EJ05DRAFT_501279</name>
</gene>
<name>A0A6A6W765_9PEZI</name>
<dbReference type="InterPro" id="IPR029044">
    <property type="entry name" value="Nucleotide-diphossugar_trans"/>
</dbReference>
<evidence type="ECO:0000256" key="1">
    <source>
        <dbReference type="SAM" id="MobiDB-lite"/>
    </source>
</evidence>
<keyword evidence="4" id="KW-1185">Reference proteome</keyword>
<dbReference type="SUPFAM" id="SSF53448">
    <property type="entry name" value="Nucleotide-diphospho-sugar transferases"/>
    <property type="match status" value="1"/>
</dbReference>
<dbReference type="InterPro" id="IPR050587">
    <property type="entry name" value="GNT1/Glycosyltrans_8"/>
</dbReference>
<proteinExistence type="predicted"/>
<dbReference type="OrthoDB" id="2014201at2759"/>
<dbReference type="GeneID" id="54488155"/>
<sequence>MPVRGRRYSDDPLPYFPPPAYTPRKRGRPSNNPIAIFRRNRTLILVGCFVLLVLWRLTRARNASPPPPKLTGAAAMAKADWSKYAYSLYATDTATLCHAVMVFEALQRLGSKAERVLFYPRHWDTLVSSATDRDSQLLVMARRDYKVVLMPTKIMNVFGYRTPDKPKKTWDESVSKLFAFTLTHFDRVIHLDSDLTLLQNIDELFFLPQATVAMPPAYWQAETPHPLTSLLMVVEPSMREFNALKAQIDAGAEQETVEARKYDMELLNERYGQTALTIPQRPYALLTGEFRNHNHTAYLGSEEMEWDAESIIKEAKLVHFSDWPMPKPWVLWSAEGLAEMQPDCGGSHEGSCAERRIWKQLYDGFREKRKDVCKLLSLPAPDWFELTGKIKEGEMHSDPGQQGKIKGEAESIGHIDTVTRGHTS</sequence>
<dbReference type="GO" id="GO:0016740">
    <property type="term" value="F:transferase activity"/>
    <property type="evidence" value="ECO:0007669"/>
    <property type="project" value="UniProtKB-KW"/>
</dbReference>
<protein>
    <submittedName>
        <fullName evidence="3">Nucleotide-diphospho-sugar transferase</fullName>
    </submittedName>
</protein>
<dbReference type="EMBL" id="ML996573">
    <property type="protein sequence ID" value="KAF2757756.1"/>
    <property type="molecule type" value="Genomic_DNA"/>
</dbReference>
<evidence type="ECO:0000256" key="2">
    <source>
        <dbReference type="SAM" id="Phobius"/>
    </source>
</evidence>
<dbReference type="PANTHER" id="PTHR11183">
    <property type="entry name" value="GLYCOGENIN SUBFAMILY MEMBER"/>
    <property type="match status" value="1"/>
</dbReference>
<organism evidence="3 4">
    <name type="scientific">Pseudovirgaria hyperparasitica</name>
    <dbReference type="NCBI Taxonomy" id="470096"/>
    <lineage>
        <taxon>Eukaryota</taxon>
        <taxon>Fungi</taxon>
        <taxon>Dikarya</taxon>
        <taxon>Ascomycota</taxon>
        <taxon>Pezizomycotina</taxon>
        <taxon>Dothideomycetes</taxon>
        <taxon>Dothideomycetes incertae sedis</taxon>
        <taxon>Acrospermales</taxon>
        <taxon>Acrospermaceae</taxon>
        <taxon>Pseudovirgaria</taxon>
    </lineage>
</organism>
<keyword evidence="3" id="KW-0808">Transferase</keyword>
<feature type="region of interest" description="Disordered" evidence="1">
    <location>
        <begin position="1"/>
        <end position="27"/>
    </location>
</feature>
<reference evidence="3" key="1">
    <citation type="journal article" date="2020" name="Stud. Mycol.">
        <title>101 Dothideomycetes genomes: a test case for predicting lifestyles and emergence of pathogens.</title>
        <authorList>
            <person name="Haridas S."/>
            <person name="Albert R."/>
            <person name="Binder M."/>
            <person name="Bloem J."/>
            <person name="Labutti K."/>
            <person name="Salamov A."/>
            <person name="Andreopoulos B."/>
            <person name="Baker S."/>
            <person name="Barry K."/>
            <person name="Bills G."/>
            <person name="Bluhm B."/>
            <person name="Cannon C."/>
            <person name="Castanera R."/>
            <person name="Culley D."/>
            <person name="Daum C."/>
            <person name="Ezra D."/>
            <person name="Gonzalez J."/>
            <person name="Henrissat B."/>
            <person name="Kuo A."/>
            <person name="Liang C."/>
            <person name="Lipzen A."/>
            <person name="Lutzoni F."/>
            <person name="Magnuson J."/>
            <person name="Mondo S."/>
            <person name="Nolan M."/>
            <person name="Ohm R."/>
            <person name="Pangilinan J."/>
            <person name="Park H.-J."/>
            <person name="Ramirez L."/>
            <person name="Alfaro M."/>
            <person name="Sun H."/>
            <person name="Tritt A."/>
            <person name="Yoshinaga Y."/>
            <person name="Zwiers L.-H."/>
            <person name="Turgeon B."/>
            <person name="Goodwin S."/>
            <person name="Spatafora J."/>
            <person name="Crous P."/>
            <person name="Grigoriev I."/>
        </authorList>
    </citation>
    <scope>NUCLEOTIDE SEQUENCE</scope>
    <source>
        <strain evidence="3">CBS 121739</strain>
    </source>
</reference>
<keyword evidence="2" id="KW-1133">Transmembrane helix</keyword>
<accession>A0A6A6W765</accession>
<feature type="compositionally biased region" description="Basic and acidic residues" evidence="1">
    <location>
        <begin position="405"/>
        <end position="424"/>
    </location>
</feature>